<dbReference type="InterPro" id="IPR023213">
    <property type="entry name" value="CAT-like_dom_sf"/>
</dbReference>
<dbReference type="AlphaFoldDB" id="A0A0F4GLK2"/>
<comment type="caution">
    <text evidence="1">The sequence shown here is derived from an EMBL/GenBank/DDBJ whole genome shotgun (WGS) entry which is preliminary data.</text>
</comment>
<dbReference type="Proteomes" id="UP000033647">
    <property type="component" value="Unassembled WGS sequence"/>
</dbReference>
<accession>A0A0F4GLK2</accession>
<dbReference type="Pfam" id="PF02458">
    <property type="entry name" value="Transferase"/>
    <property type="match status" value="1"/>
</dbReference>
<dbReference type="Gene3D" id="3.30.559.10">
    <property type="entry name" value="Chloramphenicol acetyltransferase-like domain"/>
    <property type="match status" value="1"/>
</dbReference>
<gene>
    <name evidence="1" type="ORF">TI39_contig564g00001</name>
</gene>
<dbReference type="EMBL" id="LAFY01000556">
    <property type="protein sequence ID" value="KJX97065.1"/>
    <property type="molecule type" value="Genomic_DNA"/>
</dbReference>
<feature type="non-terminal residue" evidence="1">
    <location>
        <position position="1"/>
    </location>
</feature>
<reference evidence="1 2" key="1">
    <citation type="submission" date="2015-03" db="EMBL/GenBank/DDBJ databases">
        <title>RNA-seq based gene annotation and comparative genomics of four Zymoseptoria species reveal species-specific pathogenicity related genes and transposable element activity.</title>
        <authorList>
            <person name="Grandaubert J."/>
            <person name="Bhattacharyya A."/>
            <person name="Stukenbrock E.H."/>
        </authorList>
    </citation>
    <scope>NUCLEOTIDE SEQUENCE [LARGE SCALE GENOMIC DNA]</scope>
    <source>
        <strain evidence="1 2">Zb18110</strain>
    </source>
</reference>
<evidence type="ECO:0000313" key="2">
    <source>
        <dbReference type="Proteomes" id="UP000033647"/>
    </source>
</evidence>
<protein>
    <submittedName>
        <fullName evidence="1">Uncharacterized protein</fullName>
    </submittedName>
</protein>
<keyword evidence="2" id="KW-1185">Reference proteome</keyword>
<organism evidence="1 2">
    <name type="scientific">Zymoseptoria brevis</name>
    <dbReference type="NCBI Taxonomy" id="1047168"/>
    <lineage>
        <taxon>Eukaryota</taxon>
        <taxon>Fungi</taxon>
        <taxon>Dikarya</taxon>
        <taxon>Ascomycota</taxon>
        <taxon>Pezizomycotina</taxon>
        <taxon>Dothideomycetes</taxon>
        <taxon>Dothideomycetidae</taxon>
        <taxon>Mycosphaerellales</taxon>
        <taxon>Mycosphaerellaceae</taxon>
        <taxon>Zymoseptoria</taxon>
    </lineage>
</organism>
<name>A0A0F4GLK2_9PEZI</name>
<dbReference type="OrthoDB" id="444127at2759"/>
<evidence type="ECO:0000313" key="1">
    <source>
        <dbReference type="EMBL" id="KJX97065.1"/>
    </source>
</evidence>
<proteinExistence type="predicted"/>
<sequence length="132" mass="14721">VEFIEATSTATVDDLYSLSSPKRRPVWARRSDELALTRNVPATSIVIPLALEQKDDPIMAVQLMTLACGGFVLAVKIAHPLADIRSLTRFVRDWASTKRLWQAFFGQKHILVTTWARAGIYAIDLGLGSRIR</sequence>
<dbReference type="STRING" id="1047168.A0A0F4GLK2"/>